<sequence>MIEKGCKPNSVVYSALIDGLCRVGKPDGAEEFLFEMTNKARFPNAFTYSSLMKGFFESGKSAKAIQIWKEMAKNNVICDAVCYTVLINGLCRDGKLSEVNMVWTQMLFRGCKPNDVAYSSMIHGLCNADSLEEALKLFNVMICQVPESQPDVVTYNILFNALCKQNNISGAIDLLNSMVDWGCELDVYTCDIFLTALKELDTPEDGREFLDELVVRLFKRKRNLGAYKIVEVMLQKFLSPKASTWEKIVQDFCKPKILHAALDKCWRSLYS</sequence>
<name>A0ACC0XMJ7_9ROSI</name>
<keyword evidence="2" id="KW-1185">Reference proteome</keyword>
<evidence type="ECO:0000313" key="1">
    <source>
        <dbReference type="EMBL" id="KAJ0018982.1"/>
    </source>
</evidence>
<dbReference type="Proteomes" id="UP001163603">
    <property type="component" value="Chromosome 12"/>
</dbReference>
<reference evidence="2" key="1">
    <citation type="journal article" date="2023" name="G3 (Bethesda)">
        <title>Genome assembly and association tests identify interacting loci associated with vigor, precocity, and sex in interspecific pistachio rootstocks.</title>
        <authorList>
            <person name="Palmer W."/>
            <person name="Jacygrad E."/>
            <person name="Sagayaradj S."/>
            <person name="Cavanaugh K."/>
            <person name="Han R."/>
            <person name="Bertier L."/>
            <person name="Beede B."/>
            <person name="Kafkas S."/>
            <person name="Golino D."/>
            <person name="Preece J."/>
            <person name="Michelmore R."/>
        </authorList>
    </citation>
    <scope>NUCLEOTIDE SEQUENCE [LARGE SCALE GENOMIC DNA]</scope>
</reference>
<comment type="caution">
    <text evidence="1">The sequence shown here is derived from an EMBL/GenBank/DDBJ whole genome shotgun (WGS) entry which is preliminary data.</text>
</comment>
<evidence type="ECO:0000313" key="2">
    <source>
        <dbReference type="Proteomes" id="UP001163603"/>
    </source>
</evidence>
<accession>A0ACC0XMJ7</accession>
<dbReference type="EMBL" id="CM047747">
    <property type="protein sequence ID" value="KAJ0018982.1"/>
    <property type="molecule type" value="Genomic_DNA"/>
</dbReference>
<gene>
    <name evidence="1" type="ORF">Pint_11834</name>
</gene>
<organism evidence="1 2">
    <name type="scientific">Pistacia integerrima</name>
    <dbReference type="NCBI Taxonomy" id="434235"/>
    <lineage>
        <taxon>Eukaryota</taxon>
        <taxon>Viridiplantae</taxon>
        <taxon>Streptophyta</taxon>
        <taxon>Embryophyta</taxon>
        <taxon>Tracheophyta</taxon>
        <taxon>Spermatophyta</taxon>
        <taxon>Magnoliopsida</taxon>
        <taxon>eudicotyledons</taxon>
        <taxon>Gunneridae</taxon>
        <taxon>Pentapetalae</taxon>
        <taxon>rosids</taxon>
        <taxon>malvids</taxon>
        <taxon>Sapindales</taxon>
        <taxon>Anacardiaceae</taxon>
        <taxon>Pistacia</taxon>
    </lineage>
</organism>
<protein>
    <submittedName>
        <fullName evidence="1">Uncharacterized protein</fullName>
    </submittedName>
</protein>
<proteinExistence type="predicted"/>